<sequence length="205" mass="23204">MKKLFQRLSRKERLYVMAGAAVLFFGMVVYPGAKKASAYREEQRGLLEGEMQMLESLYGLYYDEGAITTEHQQLRGALREADDLLFPPIENPILTQTAMIKLFNELGPDLNLQTTSGRSSVGDAANQMNLSVKGQGRYAEILKFMHRIETYRPLILIEGFSISERRSRSSRRSRFPMRSTGSQSEEPTLSLELAIQIICQEGGEK</sequence>
<evidence type="ECO:0000313" key="4">
    <source>
        <dbReference type="Proteomes" id="UP000366872"/>
    </source>
</evidence>
<organism evidence="3 4">
    <name type="scientific">Pontiella desulfatans</name>
    <dbReference type="NCBI Taxonomy" id="2750659"/>
    <lineage>
        <taxon>Bacteria</taxon>
        <taxon>Pseudomonadati</taxon>
        <taxon>Kiritimatiellota</taxon>
        <taxon>Kiritimatiellia</taxon>
        <taxon>Kiritimatiellales</taxon>
        <taxon>Pontiellaceae</taxon>
        <taxon>Pontiella</taxon>
    </lineage>
</organism>
<evidence type="ECO:0008006" key="5">
    <source>
        <dbReference type="Google" id="ProtNLM"/>
    </source>
</evidence>
<dbReference type="Proteomes" id="UP000366872">
    <property type="component" value="Unassembled WGS sequence"/>
</dbReference>
<dbReference type="InterPro" id="IPR014717">
    <property type="entry name" value="Transl_elong_EF1B/ribsomal_bS6"/>
</dbReference>
<dbReference type="AlphaFoldDB" id="A0A6C2U6J5"/>
<evidence type="ECO:0000313" key="3">
    <source>
        <dbReference type="EMBL" id="VGO15151.1"/>
    </source>
</evidence>
<dbReference type="EMBL" id="CAAHFG010000002">
    <property type="protein sequence ID" value="VGO15151.1"/>
    <property type="molecule type" value="Genomic_DNA"/>
</dbReference>
<protein>
    <recommendedName>
        <fullName evidence="5">Type II secretion system protein M</fullName>
    </recommendedName>
</protein>
<gene>
    <name evidence="3" type="ORF">PDESU_03733</name>
</gene>
<reference evidence="3 4" key="1">
    <citation type="submission" date="2019-04" db="EMBL/GenBank/DDBJ databases">
        <authorList>
            <person name="Van Vliet M D."/>
        </authorList>
    </citation>
    <scope>NUCLEOTIDE SEQUENCE [LARGE SCALE GENOMIC DNA]</scope>
    <source>
        <strain evidence="3 4">F1</strain>
    </source>
</reference>
<keyword evidence="2" id="KW-1133">Transmembrane helix</keyword>
<evidence type="ECO:0000256" key="2">
    <source>
        <dbReference type="SAM" id="Phobius"/>
    </source>
</evidence>
<name>A0A6C2U6J5_PONDE</name>
<keyword evidence="2" id="KW-0472">Membrane</keyword>
<evidence type="ECO:0000256" key="1">
    <source>
        <dbReference type="SAM" id="MobiDB-lite"/>
    </source>
</evidence>
<accession>A0A6C2U6J5</accession>
<feature type="transmembrane region" description="Helical" evidence="2">
    <location>
        <begin position="12"/>
        <end position="33"/>
    </location>
</feature>
<feature type="region of interest" description="Disordered" evidence="1">
    <location>
        <begin position="168"/>
        <end position="187"/>
    </location>
</feature>
<keyword evidence="4" id="KW-1185">Reference proteome</keyword>
<keyword evidence="2" id="KW-0812">Transmembrane</keyword>
<dbReference type="Gene3D" id="3.30.70.60">
    <property type="match status" value="1"/>
</dbReference>
<dbReference type="RefSeq" id="WP_136080746.1">
    <property type="nucleotide sequence ID" value="NZ_CAAHFG010000002.1"/>
</dbReference>
<proteinExistence type="predicted"/>